<dbReference type="InterPro" id="IPR056467">
    <property type="entry name" value="eWH_GTF3C1"/>
</dbReference>
<dbReference type="CDD" id="cd16169">
    <property type="entry name" value="Tau138_eWH"/>
    <property type="match status" value="1"/>
</dbReference>
<comment type="subcellular location">
    <subcellularLocation>
        <location evidence="1">Nucleus</location>
    </subcellularLocation>
</comment>
<evidence type="ECO:0000259" key="7">
    <source>
        <dbReference type="Pfam" id="PF04182"/>
    </source>
</evidence>
<dbReference type="Pfam" id="PF23704">
    <property type="entry name" value="WHD_GTF3C1_N"/>
    <property type="match status" value="1"/>
</dbReference>
<dbReference type="Proteomes" id="UP001293593">
    <property type="component" value="Unassembled WGS sequence"/>
</dbReference>
<evidence type="ECO:0000259" key="11">
    <source>
        <dbReference type="Pfam" id="PF24655"/>
    </source>
</evidence>
<feature type="region of interest" description="Disordered" evidence="6">
    <location>
        <begin position="968"/>
        <end position="997"/>
    </location>
</feature>
<proteinExistence type="predicted"/>
<dbReference type="Pfam" id="PF24101">
    <property type="entry name" value="WHD_GTF3C1"/>
    <property type="match status" value="1"/>
</dbReference>
<feature type="region of interest" description="Disordered" evidence="6">
    <location>
        <begin position="653"/>
        <end position="687"/>
    </location>
</feature>
<dbReference type="EMBL" id="JAWXYG010000007">
    <property type="protein sequence ID" value="KAK4267223.1"/>
    <property type="molecule type" value="Genomic_DNA"/>
</dbReference>
<protein>
    <recommendedName>
        <fullName evidence="16">B-block binding subunit of TFIIIC domain-containing protein</fullName>
    </recommendedName>
</protein>
<dbReference type="SUPFAM" id="SSF46785">
    <property type="entry name" value="Winged helix' DNA-binding domain"/>
    <property type="match status" value="1"/>
</dbReference>
<dbReference type="Gene3D" id="1.10.10.10">
    <property type="entry name" value="Winged helix-like DNA-binding domain superfamily/Winged helix DNA-binding domain"/>
    <property type="match status" value="1"/>
</dbReference>
<name>A0AAE1JEU0_9FABA</name>
<feature type="region of interest" description="Disordered" evidence="6">
    <location>
        <begin position="496"/>
        <end position="529"/>
    </location>
</feature>
<keyword evidence="2" id="KW-0597">Phosphoprotein</keyword>
<dbReference type="InterPro" id="IPR036390">
    <property type="entry name" value="WH_DNA-bd_sf"/>
</dbReference>
<evidence type="ECO:0000259" key="8">
    <source>
        <dbReference type="Pfam" id="PF23704"/>
    </source>
</evidence>
<dbReference type="GO" id="GO:0000127">
    <property type="term" value="C:transcription factor TFIIIC complex"/>
    <property type="evidence" value="ECO:0007669"/>
    <property type="project" value="InterPro"/>
</dbReference>
<dbReference type="Pfam" id="PF24657">
    <property type="entry name" value="DUF7646"/>
    <property type="match status" value="1"/>
</dbReference>
<evidence type="ECO:0000256" key="6">
    <source>
        <dbReference type="SAM" id="MobiDB-lite"/>
    </source>
</evidence>
<feature type="domain" description="DUF7647" evidence="13">
    <location>
        <begin position="733"/>
        <end position="911"/>
    </location>
</feature>
<dbReference type="Pfam" id="PF24655">
    <property type="entry name" value="DUF7645"/>
    <property type="match status" value="1"/>
</dbReference>
<dbReference type="GO" id="GO:0006384">
    <property type="term" value="P:transcription initiation at RNA polymerase III promoter"/>
    <property type="evidence" value="ECO:0007669"/>
    <property type="project" value="InterPro"/>
</dbReference>
<sequence length="1851" mass="208342">MDWVINASLEEICSQLQNGLPLAALWPRLQPVLSASNLDLSSGVKKAIWTNLLRIPTLRFEVKNEACSPGDPSIQSFEDAEKLNLKIVSQRNLRDNFLGLYESNSLVPNQMRVLELLANARSHGITQSQISKQLRIEGNNLHYVLRSLECQGLIVKQSALERKKETCADGELKNLPCVSTNLVYLHRYAKQLGSHQRFEITTAGQKLKNQEDANGNSSGEMDVLIKDYAPQMKAICSKLAKANGKVLVVSDIKRDLGYCKSPSKHKAWREILRRLKADNVVEQFDAKVNGKVEACLRLLDPTTGSENGDKNLDSEKKCLVLEQFVELPIEHQIFDMIDASGSDGISLKEISERLGIDLKKNHSRLLNMCYRFGMKVQEEQCQKSKTIRVWTSRNFNPESEAMLILKRDENTALVPNVSSSSAIMTSANADLISNGDPAGPRLLEDTGTNAELSCGSTGNIEPSNFATPLSLQGLGPEGTVSGGTHDLVCATAEGDVASTRTPPPDVSNSTWDLVSATSEGDEASTRTPPPDVSKLFFPGPNQSFSFSVNSAKRAKRILERLEDEKFILRPEMHRWLNSLEKDKCFKMDRKTIDRILKKLQEQGLCKLITVYVPVVTKYSGQKQWVVVVHPSINLSPELFDKIQERARSFDGYVRSQGTSQRKDDESIPVMEDLQKTQRSTFPDERPGKAEAMRANGFVLAKMIRAKILHSFLWDYISRSDASSSEEWVNDLNNPRGSCKLFSLDAAIKEIPLELFLQVAGSTQKYEEMIEKCKMSLRLCDLSVEEYRSLMDTHATGRMSLVIDILRRLKLIRVATDLQSRDGVMTPCALTHLMELKPYMEEPFSNDASSISFISVDLRPRIRHDFILSNRDAVDKYWQTLEYCFAAADQKAASLAFPGTVVPEVFRFRSWASIHVMTSEQRAELLKRVMENDSIRKISYKDCEKIAKDLNLTLEQVLSMYASKHRYQVNENRSPGQKVRSSRRRKKGSPKSRLAKHAQIDSAADIGRIRSKEDAMCIDSGEHTTHMQEFREDNHHEIEDTEDGHSLINQCVLSKMKPRRQRRFTWSDETDRRLVIQYVKNRAVLGPKYHRTSWGTLPDLPAPPRTCQKRIISLNCNLRFRKAVMGLCNLLAERYAKHLEETQNMSLKNGDCRQLVRCPSKEVVNNFTHNETQATSLNGEAWDDFENRSIKIAFNEVLRCKKIAELEASSVKNRSQNEEWSVANEHAEGYDFQENEGTPSVIPSERIQSHHGKNLALSSQGSHRRRLVKKFIRFFGVRANVNQQVHESLAVSNVVELFKLVFLSTSTNPQASNLLADILRRYSEHDLFAAFNYLREKKIMIGGNGTQPFELSQHFLHGISKSPFPLNTGRRAIKFSTWLHERAKDLTDIGANLAEDLECGDIFRLFALVSSGELSISPCLPDNGVGEAEDMRNTKRKADVCESLSSDKTKKLKSIFGVEGEVISRREKGFPGIVISARCATISGADTIDLFKDKDTINNGQPFEGIFQLNKEQSFDYSPPEHMLEIFNSCETVSIEENDNESSWDAMVGYARRLMAPSNQEQTSVISAEVFRDIHAAIQKAGDQGLSMEEVSRIINFPGVDVDGIIVDVLEAFGQALKVNAYASVRVVDALYRCKYSLPTVSGFHQAVQLPSSIRTIEKSDATRRPYELEKQDNNHANLPREGNNSTDQVHKVTILNLPSGAVDSENETRHKDKGFMQDQAVLSRVICDKEKAKISSGESRVPILPWINGDGTVNQVVFKGLKRRVLGIVMQNPGMLEDGIIHQMQVLNPQSCRTLLEIMVLDRHLIVRNMQQIRPVGTPSLLQNLLGSKSNQEKVICRSHFFANPMSTSLL</sequence>
<evidence type="ECO:0000259" key="9">
    <source>
        <dbReference type="Pfam" id="PF24101"/>
    </source>
</evidence>
<dbReference type="InterPro" id="IPR056020">
    <property type="entry name" value="DUF7599"/>
</dbReference>
<feature type="compositionally biased region" description="Polar residues" evidence="6">
    <location>
        <begin position="506"/>
        <end position="518"/>
    </location>
</feature>
<dbReference type="InterPro" id="IPR056064">
    <property type="entry name" value="DUF7647"/>
</dbReference>
<dbReference type="InterPro" id="IPR056062">
    <property type="entry name" value="DUF7645"/>
</dbReference>
<dbReference type="Pfam" id="PF04182">
    <property type="entry name" value="B-block_TFIIIC"/>
    <property type="match status" value="1"/>
</dbReference>
<evidence type="ECO:0000256" key="5">
    <source>
        <dbReference type="ARBA" id="ARBA00023242"/>
    </source>
</evidence>
<dbReference type="InterPro" id="IPR036388">
    <property type="entry name" value="WH-like_DNA-bd_sf"/>
</dbReference>
<feature type="compositionally biased region" description="Basic residues" evidence="6">
    <location>
        <begin position="979"/>
        <end position="995"/>
    </location>
</feature>
<keyword evidence="4" id="KW-0804">Transcription</keyword>
<comment type="caution">
    <text evidence="14">The sequence shown here is derived from an EMBL/GenBank/DDBJ whole genome shotgun (WGS) entry which is preliminary data.</text>
</comment>
<dbReference type="InterPro" id="IPR035625">
    <property type="entry name" value="Tfc3-like_eWH"/>
</dbReference>
<dbReference type="InterPro" id="IPR044210">
    <property type="entry name" value="Tfc3-like"/>
</dbReference>
<evidence type="ECO:0000256" key="3">
    <source>
        <dbReference type="ARBA" id="ARBA00023125"/>
    </source>
</evidence>
<dbReference type="GO" id="GO:0003677">
    <property type="term" value="F:DNA binding"/>
    <property type="evidence" value="ECO:0007669"/>
    <property type="project" value="UniProtKB-KW"/>
</dbReference>
<gene>
    <name evidence="14" type="ORF">QN277_024033</name>
</gene>
<evidence type="ECO:0000259" key="12">
    <source>
        <dbReference type="Pfam" id="PF24657"/>
    </source>
</evidence>
<evidence type="ECO:0000256" key="1">
    <source>
        <dbReference type="ARBA" id="ARBA00004123"/>
    </source>
</evidence>
<dbReference type="GO" id="GO:0005634">
    <property type="term" value="C:nucleus"/>
    <property type="evidence" value="ECO:0007669"/>
    <property type="project" value="UniProtKB-SubCell"/>
</dbReference>
<evidence type="ECO:0000313" key="14">
    <source>
        <dbReference type="EMBL" id="KAK4267223.1"/>
    </source>
</evidence>
<feature type="domain" description="DUF7645" evidence="11">
    <location>
        <begin position="912"/>
        <end position="968"/>
    </location>
</feature>
<keyword evidence="15" id="KW-1185">Reference proteome</keyword>
<feature type="domain" description="General transcription factor 3C polypeptide 1 winged-helix" evidence="8">
    <location>
        <begin position="1"/>
        <end position="101"/>
    </location>
</feature>
<dbReference type="PANTHER" id="PTHR15180:SF1">
    <property type="entry name" value="GENERAL TRANSCRIPTION FACTOR 3C POLYPEPTIDE 1"/>
    <property type="match status" value="1"/>
</dbReference>
<evidence type="ECO:0000256" key="2">
    <source>
        <dbReference type="ARBA" id="ARBA00022553"/>
    </source>
</evidence>
<keyword evidence="5" id="KW-0539">Nucleus</keyword>
<keyword evidence="3" id="KW-0238">DNA-binding</keyword>
<feature type="domain" description="DUF7599" evidence="10">
    <location>
        <begin position="226"/>
        <end position="307"/>
    </location>
</feature>
<dbReference type="InterPro" id="IPR056063">
    <property type="entry name" value="DUF7646"/>
</dbReference>
<evidence type="ECO:0008006" key="16">
    <source>
        <dbReference type="Google" id="ProtNLM"/>
    </source>
</evidence>
<reference evidence="14" key="1">
    <citation type="submission" date="2023-10" db="EMBL/GenBank/DDBJ databases">
        <title>Chromosome-level genome of the transformable northern wattle, Acacia crassicarpa.</title>
        <authorList>
            <person name="Massaro I."/>
            <person name="Sinha N.R."/>
            <person name="Poethig S."/>
            <person name="Leichty A.R."/>
        </authorList>
    </citation>
    <scope>NUCLEOTIDE SEQUENCE</scope>
    <source>
        <strain evidence="14">Acra3RX</strain>
        <tissue evidence="14">Leaf</tissue>
    </source>
</reference>
<feature type="domain" description="GTF3C1 extended winged-helix" evidence="9">
    <location>
        <begin position="546"/>
        <end position="652"/>
    </location>
</feature>
<evidence type="ECO:0000313" key="15">
    <source>
        <dbReference type="Proteomes" id="UP001293593"/>
    </source>
</evidence>
<feature type="domain" description="DUF7646" evidence="12">
    <location>
        <begin position="316"/>
        <end position="399"/>
    </location>
</feature>
<dbReference type="InterPro" id="IPR007309">
    <property type="entry name" value="TFIIIC_Bblock-bd"/>
</dbReference>
<evidence type="ECO:0000256" key="4">
    <source>
        <dbReference type="ARBA" id="ARBA00023163"/>
    </source>
</evidence>
<dbReference type="Pfam" id="PF24538">
    <property type="entry name" value="DUF7599"/>
    <property type="match status" value="1"/>
</dbReference>
<dbReference type="PANTHER" id="PTHR15180">
    <property type="entry name" value="GENERAL TRANSCRIPTION FACTOR 3C POLYPEPTIDE 1"/>
    <property type="match status" value="1"/>
</dbReference>
<feature type="domain" description="B-block binding subunit of TFIIIC" evidence="7">
    <location>
        <begin position="110"/>
        <end position="191"/>
    </location>
</feature>
<dbReference type="GO" id="GO:0042791">
    <property type="term" value="P:5S class rRNA transcription by RNA polymerase III"/>
    <property type="evidence" value="ECO:0007669"/>
    <property type="project" value="TreeGrafter"/>
</dbReference>
<evidence type="ECO:0000259" key="10">
    <source>
        <dbReference type="Pfam" id="PF24538"/>
    </source>
</evidence>
<dbReference type="Pfam" id="PF24658">
    <property type="entry name" value="DUF7647"/>
    <property type="match status" value="1"/>
</dbReference>
<accession>A0AAE1JEU0</accession>
<evidence type="ECO:0000259" key="13">
    <source>
        <dbReference type="Pfam" id="PF24658"/>
    </source>
</evidence>
<dbReference type="InterPro" id="IPR056428">
    <property type="entry name" value="WH_GTF3C1"/>
</dbReference>
<organism evidence="14 15">
    <name type="scientific">Acacia crassicarpa</name>
    <name type="common">northern wattle</name>
    <dbReference type="NCBI Taxonomy" id="499986"/>
    <lineage>
        <taxon>Eukaryota</taxon>
        <taxon>Viridiplantae</taxon>
        <taxon>Streptophyta</taxon>
        <taxon>Embryophyta</taxon>
        <taxon>Tracheophyta</taxon>
        <taxon>Spermatophyta</taxon>
        <taxon>Magnoliopsida</taxon>
        <taxon>eudicotyledons</taxon>
        <taxon>Gunneridae</taxon>
        <taxon>Pentapetalae</taxon>
        <taxon>rosids</taxon>
        <taxon>fabids</taxon>
        <taxon>Fabales</taxon>
        <taxon>Fabaceae</taxon>
        <taxon>Caesalpinioideae</taxon>
        <taxon>mimosoid clade</taxon>
        <taxon>Acacieae</taxon>
        <taxon>Acacia</taxon>
    </lineage>
</organism>